<dbReference type="Pfam" id="PF00067">
    <property type="entry name" value="p450"/>
    <property type="match status" value="1"/>
</dbReference>
<evidence type="ECO:0000256" key="2">
    <source>
        <dbReference type="ARBA" id="ARBA00022723"/>
    </source>
</evidence>
<evidence type="ECO:0000313" key="5">
    <source>
        <dbReference type="EMBL" id="KAF9586822.1"/>
    </source>
</evidence>
<keyword evidence="3" id="KW-0408">Iron</keyword>
<dbReference type="InterPro" id="IPR013087">
    <property type="entry name" value="Znf_C2H2_type"/>
</dbReference>
<sequence>MALPSMVLEWFENQQRTGFSHPASLSFCLFFTLVSLLWFNRVRVARSTNLPPAPPKLPIIGHLHCLGTLPHRSLGALSRKYGSLMLLHLGYTPTLVVSSADMGREIMKTHDGIFANRPITTAAKEFLYGGKDVAFAPHGEYWRQVRKMCVIDLLSVKRVRSFRFVRDEEIRNMAHKIKQACDMRRDVNLSDLIAGVTNNVISRVALGRSFEGEHGRSEYAELTKDVMQLFGKFSMEDMFPSLGWVDVLTGLKRKMRNTSKAMHQFLNEVVEEHLMAKKDEADEADQKDLVDLLLEYAEDSSSKIEFTRENLRSVILDMFVAGTDTTTYTTLEWAMAELINHPDVMKKVQEEVRRVAGKNPTVYENDISEMEYFNCVIKETLRLHPPVVLSLPRVSTTSVIIEGYHISAKTRVIINIWAISRDPKIWDKPDAFMPERIRPTGASVNIIAIELLSTSENLGQSTSENLAVTPLINGDEWRTIEKKKKTKKHVQRSPGEIDDPTLAMMKKVSALARKKVKHLDGYIKEIWDERMGQTFACIHCGTFFREFDKAQKHVSKDHPALAKQFSKGK</sequence>
<dbReference type="PROSITE" id="PS00028">
    <property type="entry name" value="ZINC_FINGER_C2H2_1"/>
    <property type="match status" value="1"/>
</dbReference>
<dbReference type="PRINTS" id="PR00463">
    <property type="entry name" value="EP450I"/>
</dbReference>
<dbReference type="GO" id="GO:0016705">
    <property type="term" value="F:oxidoreductase activity, acting on paired donors, with incorporation or reduction of molecular oxygen"/>
    <property type="evidence" value="ECO:0007669"/>
    <property type="project" value="InterPro"/>
</dbReference>
<feature type="domain" description="C2H2-type" evidence="4">
    <location>
        <begin position="537"/>
        <end position="558"/>
    </location>
</feature>
<evidence type="ECO:0000313" key="6">
    <source>
        <dbReference type="Proteomes" id="UP000631114"/>
    </source>
</evidence>
<evidence type="ECO:0000256" key="3">
    <source>
        <dbReference type="ARBA" id="ARBA00023004"/>
    </source>
</evidence>
<dbReference type="OrthoDB" id="1055148at2759"/>
<comment type="caution">
    <text evidence="5">The sequence shown here is derived from an EMBL/GenBank/DDBJ whole genome shotgun (WGS) entry which is preliminary data.</text>
</comment>
<reference evidence="5 6" key="1">
    <citation type="submission" date="2020-10" db="EMBL/GenBank/DDBJ databases">
        <title>The Coptis chinensis genome and diversification of protoberbering-type alkaloids.</title>
        <authorList>
            <person name="Wang B."/>
            <person name="Shu S."/>
            <person name="Song C."/>
            <person name="Liu Y."/>
        </authorList>
    </citation>
    <scope>NUCLEOTIDE SEQUENCE [LARGE SCALE GENOMIC DNA]</scope>
    <source>
        <strain evidence="5">HL-2020</strain>
        <tissue evidence="5">Leaf</tissue>
    </source>
</reference>
<evidence type="ECO:0000259" key="4">
    <source>
        <dbReference type="PROSITE" id="PS00028"/>
    </source>
</evidence>
<accession>A0A835LBW7</accession>
<dbReference type="GO" id="GO:0044550">
    <property type="term" value="P:secondary metabolite biosynthetic process"/>
    <property type="evidence" value="ECO:0007669"/>
    <property type="project" value="UniProtKB-ARBA"/>
</dbReference>
<protein>
    <recommendedName>
        <fullName evidence="4">C2H2-type domain-containing protein</fullName>
    </recommendedName>
</protein>
<dbReference type="SUPFAM" id="SSF48264">
    <property type="entry name" value="Cytochrome P450"/>
    <property type="match status" value="1"/>
</dbReference>
<dbReference type="CDD" id="cd11072">
    <property type="entry name" value="CYP71-like"/>
    <property type="match status" value="1"/>
</dbReference>
<dbReference type="PANTHER" id="PTHR47955:SF15">
    <property type="entry name" value="CYTOCHROME P450 71A2-LIKE"/>
    <property type="match status" value="1"/>
</dbReference>
<dbReference type="Gene3D" id="1.10.630.10">
    <property type="entry name" value="Cytochrome P450"/>
    <property type="match status" value="1"/>
</dbReference>
<dbReference type="GO" id="GO:0005506">
    <property type="term" value="F:iron ion binding"/>
    <property type="evidence" value="ECO:0007669"/>
    <property type="project" value="InterPro"/>
</dbReference>
<dbReference type="PANTHER" id="PTHR47955">
    <property type="entry name" value="CYTOCHROME P450 FAMILY 71 PROTEIN"/>
    <property type="match status" value="1"/>
</dbReference>
<dbReference type="EMBL" id="JADFTS010000085">
    <property type="protein sequence ID" value="KAF9586822.1"/>
    <property type="molecule type" value="Genomic_DNA"/>
</dbReference>
<keyword evidence="2" id="KW-0479">Metal-binding</keyword>
<name>A0A835LBW7_9MAGN</name>
<dbReference type="InterPro" id="IPR001128">
    <property type="entry name" value="Cyt_P450"/>
</dbReference>
<gene>
    <name evidence="5" type="ORF">IFM89_039960</name>
</gene>
<dbReference type="GO" id="GO:0020037">
    <property type="term" value="F:heme binding"/>
    <property type="evidence" value="ECO:0007669"/>
    <property type="project" value="InterPro"/>
</dbReference>
<keyword evidence="6" id="KW-1185">Reference proteome</keyword>
<dbReference type="AlphaFoldDB" id="A0A835LBW7"/>
<comment type="similarity">
    <text evidence="1">Belongs to the cytochrome P450 family.</text>
</comment>
<dbReference type="Proteomes" id="UP000631114">
    <property type="component" value="Unassembled WGS sequence"/>
</dbReference>
<evidence type="ECO:0000256" key="1">
    <source>
        <dbReference type="ARBA" id="ARBA00010617"/>
    </source>
</evidence>
<dbReference type="InterPro" id="IPR002401">
    <property type="entry name" value="Cyt_P450_E_grp-I"/>
</dbReference>
<organism evidence="5 6">
    <name type="scientific">Coptis chinensis</name>
    <dbReference type="NCBI Taxonomy" id="261450"/>
    <lineage>
        <taxon>Eukaryota</taxon>
        <taxon>Viridiplantae</taxon>
        <taxon>Streptophyta</taxon>
        <taxon>Embryophyta</taxon>
        <taxon>Tracheophyta</taxon>
        <taxon>Spermatophyta</taxon>
        <taxon>Magnoliopsida</taxon>
        <taxon>Ranunculales</taxon>
        <taxon>Ranunculaceae</taxon>
        <taxon>Coptidoideae</taxon>
        <taxon>Coptis</taxon>
    </lineage>
</organism>
<dbReference type="GO" id="GO:0004497">
    <property type="term" value="F:monooxygenase activity"/>
    <property type="evidence" value="ECO:0007669"/>
    <property type="project" value="InterPro"/>
</dbReference>
<proteinExistence type="inferred from homology"/>
<dbReference type="InterPro" id="IPR036396">
    <property type="entry name" value="Cyt_P450_sf"/>
</dbReference>